<evidence type="ECO:0000256" key="3">
    <source>
        <dbReference type="SAM" id="MobiDB-lite"/>
    </source>
</evidence>
<dbReference type="KEGG" id="ttt:THITE_2154204"/>
<dbReference type="Pfam" id="PF01119">
    <property type="entry name" value="DNA_mis_repair"/>
    <property type="match status" value="1"/>
</dbReference>
<dbReference type="FunFam" id="3.30.565.10:FF:000017">
    <property type="entry name" value="PMS1 homolog 1, mismatch repair system component"/>
    <property type="match status" value="1"/>
</dbReference>
<dbReference type="GO" id="GO:0016887">
    <property type="term" value="F:ATP hydrolysis activity"/>
    <property type="evidence" value="ECO:0007669"/>
    <property type="project" value="InterPro"/>
</dbReference>
<dbReference type="EMBL" id="CP003010">
    <property type="protein sequence ID" value="AEO65773.1"/>
    <property type="molecule type" value="Genomic_DNA"/>
</dbReference>
<dbReference type="RefSeq" id="XP_003652109.1">
    <property type="nucleotide sequence ID" value="XM_003652061.1"/>
</dbReference>
<comment type="similarity">
    <text evidence="1">Belongs to the DNA mismatch repair MutL/HexB family.</text>
</comment>
<dbReference type="InterPro" id="IPR020568">
    <property type="entry name" value="Ribosomal_Su5_D2-typ_SF"/>
</dbReference>
<reference evidence="5 6" key="1">
    <citation type="journal article" date="2011" name="Nat. Biotechnol.">
        <title>Comparative genomic analysis of the thermophilic biomass-degrading fungi Myceliophthora thermophila and Thielavia terrestris.</title>
        <authorList>
            <person name="Berka R.M."/>
            <person name="Grigoriev I.V."/>
            <person name="Otillar R."/>
            <person name="Salamov A."/>
            <person name="Grimwood J."/>
            <person name="Reid I."/>
            <person name="Ishmael N."/>
            <person name="John T."/>
            <person name="Darmond C."/>
            <person name="Moisan M.-C."/>
            <person name="Henrissat B."/>
            <person name="Coutinho P.M."/>
            <person name="Lombard V."/>
            <person name="Natvig D.O."/>
            <person name="Lindquist E."/>
            <person name="Schmutz J."/>
            <person name="Lucas S."/>
            <person name="Harris P."/>
            <person name="Powlowski J."/>
            <person name="Bellemare A."/>
            <person name="Taylor D."/>
            <person name="Butler G."/>
            <person name="de Vries R.P."/>
            <person name="Allijn I.E."/>
            <person name="van den Brink J."/>
            <person name="Ushinsky S."/>
            <person name="Storms R."/>
            <person name="Powell A.J."/>
            <person name="Paulsen I.T."/>
            <person name="Elbourne L.D.H."/>
            <person name="Baker S.E."/>
            <person name="Magnuson J."/>
            <person name="LaBoissiere S."/>
            <person name="Clutterbuck A.J."/>
            <person name="Martinez D."/>
            <person name="Wogulis M."/>
            <person name="de Leon A.L."/>
            <person name="Rey M.W."/>
            <person name="Tsang A."/>
        </authorList>
    </citation>
    <scope>NUCLEOTIDE SEQUENCE [LARGE SCALE GENOMIC DNA]</scope>
    <source>
        <strain evidence="6">ATCC 38088 / NRRL 8126</strain>
    </source>
</reference>
<accession>G2R1Z2</accession>
<evidence type="ECO:0000256" key="1">
    <source>
        <dbReference type="ARBA" id="ARBA00006082"/>
    </source>
</evidence>
<protein>
    <recommendedName>
        <fullName evidence="4">DNA mismatch repair protein S5 domain-containing protein</fullName>
    </recommendedName>
</protein>
<dbReference type="InterPro" id="IPR036890">
    <property type="entry name" value="HATPase_C_sf"/>
</dbReference>
<dbReference type="SMART" id="SM01340">
    <property type="entry name" value="DNA_mis_repair"/>
    <property type="match status" value="1"/>
</dbReference>
<feature type="compositionally biased region" description="Polar residues" evidence="3">
    <location>
        <begin position="487"/>
        <end position="501"/>
    </location>
</feature>
<evidence type="ECO:0000256" key="2">
    <source>
        <dbReference type="ARBA" id="ARBA00022763"/>
    </source>
</evidence>
<feature type="compositionally biased region" description="Polar residues" evidence="3">
    <location>
        <begin position="524"/>
        <end position="534"/>
    </location>
</feature>
<dbReference type="GO" id="GO:0030983">
    <property type="term" value="F:mismatched DNA binding"/>
    <property type="evidence" value="ECO:0007669"/>
    <property type="project" value="InterPro"/>
</dbReference>
<name>G2R1Z2_THETT</name>
<proteinExistence type="inferred from homology"/>
<dbReference type="Pfam" id="PF13589">
    <property type="entry name" value="HATPase_c_3"/>
    <property type="match status" value="1"/>
</dbReference>
<evidence type="ECO:0000259" key="4">
    <source>
        <dbReference type="SMART" id="SM01340"/>
    </source>
</evidence>
<feature type="region of interest" description="Disordered" evidence="3">
    <location>
        <begin position="398"/>
        <end position="426"/>
    </location>
</feature>
<organism evidence="5 6">
    <name type="scientific">Thermothielavioides terrestris (strain ATCC 38088 / NRRL 8126)</name>
    <name type="common">Thielavia terrestris</name>
    <dbReference type="NCBI Taxonomy" id="578455"/>
    <lineage>
        <taxon>Eukaryota</taxon>
        <taxon>Fungi</taxon>
        <taxon>Dikarya</taxon>
        <taxon>Ascomycota</taxon>
        <taxon>Pezizomycotina</taxon>
        <taxon>Sordariomycetes</taxon>
        <taxon>Sordariomycetidae</taxon>
        <taxon>Sordariales</taxon>
        <taxon>Chaetomiaceae</taxon>
        <taxon>Thermothielavioides</taxon>
        <taxon>Thermothielavioides terrestris</taxon>
    </lineage>
</organism>
<dbReference type="InterPro" id="IPR002099">
    <property type="entry name" value="MutL/Mlh/PMS"/>
</dbReference>
<evidence type="ECO:0000313" key="6">
    <source>
        <dbReference type="Proteomes" id="UP000008181"/>
    </source>
</evidence>
<dbReference type="PANTHER" id="PTHR10073">
    <property type="entry name" value="DNA MISMATCH REPAIR PROTEIN MLH, PMS, MUTL"/>
    <property type="match status" value="1"/>
</dbReference>
<dbReference type="HOGENOM" id="CLU_011171_4_0_1"/>
<dbReference type="NCBIfam" id="TIGR00585">
    <property type="entry name" value="mutl"/>
    <property type="match status" value="1"/>
</dbReference>
<dbReference type="GO" id="GO:0061982">
    <property type="term" value="P:meiosis I cell cycle process"/>
    <property type="evidence" value="ECO:0007669"/>
    <property type="project" value="UniProtKB-ARBA"/>
</dbReference>
<dbReference type="GO" id="GO:0140664">
    <property type="term" value="F:ATP-dependent DNA damage sensor activity"/>
    <property type="evidence" value="ECO:0007669"/>
    <property type="project" value="InterPro"/>
</dbReference>
<dbReference type="InterPro" id="IPR014721">
    <property type="entry name" value="Ribsml_uS5_D2-typ_fold_subgr"/>
</dbReference>
<keyword evidence="6" id="KW-1185">Reference proteome</keyword>
<dbReference type="InterPro" id="IPR013507">
    <property type="entry name" value="DNA_mismatch_S5_2-like"/>
</dbReference>
<feature type="compositionally biased region" description="Basic and acidic residues" evidence="3">
    <location>
        <begin position="470"/>
        <end position="486"/>
    </location>
</feature>
<dbReference type="eggNOG" id="KOG1978">
    <property type="taxonomic scope" value="Eukaryota"/>
</dbReference>
<dbReference type="Gene3D" id="3.30.565.10">
    <property type="entry name" value="Histidine kinase-like ATPase, C-terminal domain"/>
    <property type="match status" value="1"/>
</dbReference>
<dbReference type="Gene3D" id="3.30.230.10">
    <property type="match status" value="1"/>
</dbReference>
<evidence type="ECO:0000313" key="5">
    <source>
        <dbReference type="EMBL" id="AEO65773.1"/>
    </source>
</evidence>
<sequence length="770" mass="83594">MSITALPEGTIRRLGSAPIINSPVLLLKELLDNAIDSGATSIEALVSPNTVDKIEVRDNGHGIRVSDLHHLGRPGHTSKLRSFEELGTLGGSTLGFRGAALASANALAHVSLTTRATSEPVGTAVSLAEGGGIGTQRHVGAPVGTTVCVSSLFSSLPVRLQVAVKEAPKSLDKMKDLLRSYALARPSIKLRFSVLKKPNLSWSYAPPLNAGVRDAAMQLFGIELVSQCSFHIFPSEGPRAEAETRSVQGDPGLPSEEEGRLVFESLLPSLKADPRKINKGCFLSVDGRPISPARGTARKLSSIFRRRLGNYFAQSHSGDILHDPFIALNIRCPPGSYDVNIEPSKEDVLFREERHLLDLFESFLSSVYPASEVDMASALDDLDDHDDGVSCDDLSRQIQLKSDQDPAALLDDDVGGKGNGQLSKEAMNPWSIAKLVGTNRRDKPLADGPGQKIHQEVHLRPSESEGSTASDKRPLEPPNRHTRDNKPQLQATPPQDISPQVNLGAAAKSTWSSGDHDRPCRSRGLQSPPTSSPHDSVFDEPSPTERLRRRHRAGLNRLAQSQISFDRNNRRQRHHKRIELDGDHQLSEPSSSQRHKKNSAWTSPLGLEPARSRSAYPAETEPRRGRPISQASLSRPFPSPSAAGIGILTPVRRRLGSGGERPQPTDPGVRPIEPEGPMTSNTRKKPMGMKTEQLPLETIPNDSRTCGLSFTVTIDACQLARLLVEAAKHDKWLFDGQLMGAFEDGKEPEDTATLLEPLLAQITGRLTAKA</sequence>
<feature type="compositionally biased region" description="Basic and acidic residues" evidence="3">
    <location>
        <begin position="453"/>
        <end position="463"/>
    </location>
</feature>
<dbReference type="GO" id="GO:0005524">
    <property type="term" value="F:ATP binding"/>
    <property type="evidence" value="ECO:0007669"/>
    <property type="project" value="InterPro"/>
</dbReference>
<dbReference type="InterPro" id="IPR038973">
    <property type="entry name" value="MutL/Mlh/Pms-like"/>
</dbReference>
<dbReference type="SUPFAM" id="SSF54211">
    <property type="entry name" value="Ribosomal protein S5 domain 2-like"/>
    <property type="match status" value="1"/>
</dbReference>
<dbReference type="OrthoDB" id="10263226at2759"/>
<dbReference type="SUPFAM" id="SSF55874">
    <property type="entry name" value="ATPase domain of HSP90 chaperone/DNA topoisomerase II/histidine kinase"/>
    <property type="match status" value="1"/>
</dbReference>
<feature type="domain" description="DNA mismatch repair protein S5" evidence="4">
    <location>
        <begin position="216"/>
        <end position="365"/>
    </location>
</feature>
<dbReference type="AlphaFoldDB" id="G2R1Z2"/>
<dbReference type="GO" id="GO:0006298">
    <property type="term" value="P:mismatch repair"/>
    <property type="evidence" value="ECO:0007669"/>
    <property type="project" value="InterPro"/>
</dbReference>
<gene>
    <name evidence="5" type="ORF">THITE_2154204</name>
</gene>
<dbReference type="PANTHER" id="PTHR10073:SF41">
    <property type="entry name" value="MISMATCH REPAIR PROTEIN, PUTATIVE (AFU_ORTHOLOGUE AFUA_8G05820)-RELATED"/>
    <property type="match status" value="1"/>
</dbReference>
<dbReference type="Proteomes" id="UP000008181">
    <property type="component" value="Chromosome 2"/>
</dbReference>
<keyword evidence="2" id="KW-0227">DNA damage</keyword>
<dbReference type="GO" id="GO:0032389">
    <property type="term" value="C:MutLalpha complex"/>
    <property type="evidence" value="ECO:0007669"/>
    <property type="project" value="TreeGrafter"/>
</dbReference>
<dbReference type="GeneID" id="11520781"/>
<dbReference type="STRING" id="578455.G2R1Z2"/>
<feature type="region of interest" description="Disordered" evidence="3">
    <location>
        <begin position="439"/>
        <end position="686"/>
    </location>
</feature>